<feature type="transmembrane region" description="Helical" evidence="12">
    <location>
        <begin position="281"/>
        <end position="303"/>
    </location>
</feature>
<dbReference type="Gene3D" id="3.30.1360.60">
    <property type="entry name" value="Glucose permease domain IIB"/>
    <property type="match status" value="1"/>
</dbReference>
<dbReference type="InterPro" id="IPR003352">
    <property type="entry name" value="PTS_EIIC"/>
</dbReference>
<dbReference type="PROSITE" id="PS01035">
    <property type="entry name" value="PTS_EIIB_TYPE_1_CYS"/>
    <property type="match status" value="1"/>
</dbReference>
<dbReference type="Pfam" id="PF02378">
    <property type="entry name" value="PTS_EIIC"/>
    <property type="match status" value="1"/>
</dbReference>
<dbReference type="InterPro" id="IPR050558">
    <property type="entry name" value="PTS_Sugar-Specific_Components"/>
</dbReference>
<evidence type="ECO:0000256" key="6">
    <source>
        <dbReference type="ARBA" id="ARBA00022683"/>
    </source>
</evidence>
<proteinExistence type="predicted"/>
<dbReference type="InterPro" id="IPR001996">
    <property type="entry name" value="PTS_IIB_1"/>
</dbReference>
<sequence>MANNEKLQNMADLILEAVGGKANVSNLTHCITRLRFNLKDESIPSDEEVKKIPGVMGVARASGQYQVVIGQTVGDIYAIIGDEIGLDTSSTISINGHTKKKLTPMGIVKGIFDGLSGSVTPVIPVLVAAAFFKMIVSLLGPTMFGVLTPESDLYVLLNTVGDVGFYFFPVLTGYTAARKFNASPVLGIFIGGLLLHPTLLDLAAQAKTLTVLGVTIHPQNYASTIIPSILSVWVMSYIEQFFKRVIPNSLQIILTPFLTVLVMLPITLGVVGPLGSYLGNFVGQGLLGLSNTGGILGVIAMGLLGGFHQILVMTGMHHVLMTALIISLSESGSDPFVLPAVICGGAAIWGMTLASSIKIKEKEEKGLAFSYFITSIIGGITEPALYGLAVKYKRLFIALIGGGFVGGIVMGILHVTSYSLIPVANLLLITTFIGDTSANIINGVISVIIAFVVSFLLTYFFGFDKNEPVLQK</sequence>
<dbReference type="PROSITE" id="PS51103">
    <property type="entry name" value="PTS_EIIC_TYPE_1"/>
    <property type="match status" value="1"/>
</dbReference>
<keyword evidence="3" id="KW-1003">Cell membrane</keyword>
<evidence type="ECO:0000256" key="1">
    <source>
        <dbReference type="ARBA" id="ARBA00004651"/>
    </source>
</evidence>
<evidence type="ECO:0000256" key="9">
    <source>
        <dbReference type="ARBA" id="ARBA00022989"/>
    </source>
</evidence>
<dbReference type="PANTHER" id="PTHR30175">
    <property type="entry name" value="PHOSPHOTRANSFERASE SYSTEM TRANSPORT PROTEIN"/>
    <property type="match status" value="1"/>
</dbReference>
<keyword evidence="5" id="KW-0808">Transferase</keyword>
<evidence type="ECO:0000256" key="4">
    <source>
        <dbReference type="ARBA" id="ARBA00022597"/>
    </source>
</evidence>
<evidence type="ECO:0000256" key="3">
    <source>
        <dbReference type="ARBA" id="ARBA00022475"/>
    </source>
</evidence>
<dbReference type="PROSITE" id="PS51098">
    <property type="entry name" value="PTS_EIIB_TYPE_1"/>
    <property type="match status" value="1"/>
</dbReference>
<feature type="domain" description="PTS EIIC type-1" evidence="14">
    <location>
        <begin position="113"/>
        <end position="472"/>
    </location>
</feature>
<keyword evidence="10 12" id="KW-0472">Membrane</keyword>
<dbReference type="InterPro" id="IPR013013">
    <property type="entry name" value="PTS_EIIC_1"/>
</dbReference>
<evidence type="ECO:0000256" key="5">
    <source>
        <dbReference type="ARBA" id="ARBA00022679"/>
    </source>
</evidence>
<evidence type="ECO:0000313" key="16">
    <source>
        <dbReference type="Proteomes" id="UP000782705"/>
    </source>
</evidence>
<evidence type="ECO:0000256" key="11">
    <source>
        <dbReference type="PROSITE-ProRule" id="PRU00421"/>
    </source>
</evidence>
<dbReference type="EMBL" id="MAEL01000035">
    <property type="protein sequence ID" value="KAF1304159.1"/>
    <property type="molecule type" value="Genomic_DNA"/>
</dbReference>
<dbReference type="CDD" id="cd00212">
    <property type="entry name" value="PTS_IIB_glc"/>
    <property type="match status" value="1"/>
</dbReference>
<feature type="transmembrane region" description="Helical" evidence="12">
    <location>
        <begin position="153"/>
        <end position="174"/>
    </location>
</feature>
<dbReference type="Proteomes" id="UP000782705">
    <property type="component" value="Unassembled WGS sequence"/>
</dbReference>
<gene>
    <name evidence="15" type="ORF">BAU17_04495</name>
</gene>
<dbReference type="InterPro" id="IPR036878">
    <property type="entry name" value="Glu_permease_IIB"/>
</dbReference>
<dbReference type="Pfam" id="PF00367">
    <property type="entry name" value="PTS_EIIB"/>
    <property type="match status" value="1"/>
</dbReference>
<evidence type="ECO:0000256" key="12">
    <source>
        <dbReference type="SAM" id="Phobius"/>
    </source>
</evidence>
<feature type="transmembrane region" description="Helical" evidence="12">
    <location>
        <begin position="395"/>
        <end position="428"/>
    </location>
</feature>
<comment type="subcellular location">
    <subcellularLocation>
        <location evidence="1">Cell membrane</location>
        <topology evidence="1">Multi-pass membrane protein</topology>
    </subcellularLocation>
</comment>
<evidence type="ECO:0000256" key="8">
    <source>
        <dbReference type="ARBA" id="ARBA00022777"/>
    </source>
</evidence>
<feature type="transmembrane region" description="Helical" evidence="12">
    <location>
        <begin position="250"/>
        <end position="275"/>
    </location>
</feature>
<keyword evidence="9 12" id="KW-1133">Transmembrane helix</keyword>
<reference evidence="15 16" key="1">
    <citation type="submission" date="2016-06" db="EMBL/GenBank/DDBJ databases">
        <title>Four novel species of enterococci isolated from chicken manure.</title>
        <authorList>
            <person name="Van Tyne D."/>
        </authorList>
    </citation>
    <scope>NUCLEOTIDE SEQUENCE [LARGE SCALE GENOMIC DNA]</scope>
    <source>
        <strain evidence="15 16">CU12B</strain>
    </source>
</reference>
<evidence type="ECO:0000256" key="10">
    <source>
        <dbReference type="ARBA" id="ARBA00023136"/>
    </source>
</evidence>
<feature type="domain" description="PTS EIIB type-1" evidence="13">
    <location>
        <begin position="8"/>
        <end position="90"/>
    </location>
</feature>
<dbReference type="SUPFAM" id="SSF55604">
    <property type="entry name" value="Glucose permease domain IIB"/>
    <property type="match status" value="1"/>
</dbReference>
<organism evidence="15 16">
    <name type="scientific">Candidatus Enterococcus willemsii</name>
    <dbReference type="NCBI Taxonomy" id="1857215"/>
    <lineage>
        <taxon>Bacteria</taxon>
        <taxon>Bacillati</taxon>
        <taxon>Bacillota</taxon>
        <taxon>Bacilli</taxon>
        <taxon>Lactobacillales</taxon>
        <taxon>Enterococcaceae</taxon>
        <taxon>Enterococcus</taxon>
    </lineage>
</organism>
<feature type="transmembrane region" description="Helical" evidence="12">
    <location>
        <begin position="335"/>
        <end position="354"/>
    </location>
</feature>
<evidence type="ECO:0000259" key="13">
    <source>
        <dbReference type="PROSITE" id="PS51098"/>
    </source>
</evidence>
<dbReference type="PANTHER" id="PTHR30175:SF1">
    <property type="entry name" value="PTS SYSTEM ARBUTIN-, CELLOBIOSE-, AND SALICIN-SPECIFIC EIIBC COMPONENT-RELATED"/>
    <property type="match status" value="1"/>
</dbReference>
<evidence type="ECO:0000256" key="7">
    <source>
        <dbReference type="ARBA" id="ARBA00022692"/>
    </source>
</evidence>
<keyword evidence="8" id="KW-0418">Kinase</keyword>
<feature type="transmembrane region" description="Helical" evidence="12">
    <location>
        <begin position="366"/>
        <end position="389"/>
    </location>
</feature>
<keyword evidence="6" id="KW-0598">Phosphotransferase system</keyword>
<keyword evidence="16" id="KW-1185">Reference proteome</keyword>
<keyword evidence="2" id="KW-0813">Transport</keyword>
<dbReference type="RefSeq" id="WP_161902031.1">
    <property type="nucleotide sequence ID" value="NZ_MAEL01000035.1"/>
</dbReference>
<evidence type="ECO:0000256" key="2">
    <source>
        <dbReference type="ARBA" id="ARBA00022448"/>
    </source>
</evidence>
<feature type="transmembrane region" description="Helical" evidence="12">
    <location>
        <begin position="220"/>
        <end position="238"/>
    </location>
</feature>
<evidence type="ECO:0000259" key="14">
    <source>
        <dbReference type="PROSITE" id="PS51103"/>
    </source>
</evidence>
<dbReference type="InterPro" id="IPR018113">
    <property type="entry name" value="PTrfase_EIIB_Cys"/>
</dbReference>
<accession>A0ABQ6YZV9</accession>
<feature type="transmembrane region" description="Helical" evidence="12">
    <location>
        <begin position="440"/>
        <end position="462"/>
    </location>
</feature>
<name>A0ABQ6YZV9_9ENTE</name>
<feature type="active site" description="Phosphocysteine intermediate; for EIIB activity" evidence="11">
    <location>
        <position position="30"/>
    </location>
</feature>
<protein>
    <submittedName>
        <fullName evidence="15">Uncharacterized protein</fullName>
    </submittedName>
</protein>
<feature type="transmembrane region" description="Helical" evidence="12">
    <location>
        <begin position="181"/>
        <end position="200"/>
    </location>
</feature>
<comment type="caution">
    <text evidence="15">The sequence shown here is derived from an EMBL/GenBank/DDBJ whole genome shotgun (WGS) entry which is preliminary data.</text>
</comment>
<evidence type="ECO:0000313" key="15">
    <source>
        <dbReference type="EMBL" id="KAF1304159.1"/>
    </source>
</evidence>
<keyword evidence="4" id="KW-0762">Sugar transport</keyword>
<keyword evidence="7 12" id="KW-0812">Transmembrane</keyword>